<feature type="transmembrane region" description="Helical" evidence="1">
    <location>
        <begin position="47"/>
        <end position="70"/>
    </location>
</feature>
<feature type="transmembrane region" description="Helical" evidence="1">
    <location>
        <begin position="12"/>
        <end position="35"/>
    </location>
</feature>
<feature type="transmembrane region" description="Helical" evidence="1">
    <location>
        <begin position="184"/>
        <end position="207"/>
    </location>
</feature>
<dbReference type="Proteomes" id="UP000194127">
    <property type="component" value="Unassembled WGS sequence"/>
</dbReference>
<keyword evidence="1" id="KW-0472">Membrane</keyword>
<feature type="transmembrane region" description="Helical" evidence="1">
    <location>
        <begin position="219"/>
        <end position="238"/>
    </location>
</feature>
<dbReference type="PANTHER" id="PTHR40465:SF1">
    <property type="entry name" value="DUF6534 DOMAIN-CONTAINING PROTEIN"/>
    <property type="match status" value="1"/>
</dbReference>
<reference evidence="2 3" key="1">
    <citation type="submission" date="2017-04" db="EMBL/GenBank/DDBJ databases">
        <title>Genome Sequence of the Model Brown-Rot Fungus Postia placenta SB12.</title>
        <authorList>
            <consortium name="DOE Joint Genome Institute"/>
            <person name="Gaskell J."/>
            <person name="Kersten P."/>
            <person name="Larrondo L.F."/>
            <person name="Canessa P."/>
            <person name="Martinez D."/>
            <person name="Hibbett D."/>
            <person name="Schmoll M."/>
            <person name="Kubicek C.P."/>
            <person name="Martinez A.T."/>
            <person name="Yadav J."/>
            <person name="Master E."/>
            <person name="Magnuson J.K."/>
            <person name="James T."/>
            <person name="Yaver D."/>
            <person name="Berka R."/>
            <person name="Labutti K."/>
            <person name="Lipzen A."/>
            <person name="Aerts A."/>
            <person name="Barry K."/>
            <person name="Henrissat B."/>
            <person name="Blanchette R."/>
            <person name="Grigoriev I."/>
            <person name="Cullen D."/>
        </authorList>
    </citation>
    <scope>NUCLEOTIDE SEQUENCE [LARGE SCALE GENOMIC DNA]</scope>
    <source>
        <strain evidence="2 3">MAD-698-R-SB12</strain>
    </source>
</reference>
<dbReference type="EMBL" id="KZ110596">
    <property type="protein sequence ID" value="OSX62656.1"/>
    <property type="molecule type" value="Genomic_DNA"/>
</dbReference>
<organism evidence="2 3">
    <name type="scientific">Postia placenta MAD-698-R-SB12</name>
    <dbReference type="NCBI Taxonomy" id="670580"/>
    <lineage>
        <taxon>Eukaryota</taxon>
        <taxon>Fungi</taxon>
        <taxon>Dikarya</taxon>
        <taxon>Basidiomycota</taxon>
        <taxon>Agaricomycotina</taxon>
        <taxon>Agaricomycetes</taxon>
        <taxon>Polyporales</taxon>
        <taxon>Adustoporiaceae</taxon>
        <taxon>Rhodonia</taxon>
    </lineage>
</organism>
<dbReference type="STRING" id="670580.A0A1X6N2F7"/>
<gene>
    <name evidence="2" type="ORF">POSPLADRAFT_1141760</name>
</gene>
<dbReference type="GeneID" id="36330292"/>
<evidence type="ECO:0000313" key="3">
    <source>
        <dbReference type="Proteomes" id="UP000194127"/>
    </source>
</evidence>
<sequence length="372" mass="41480">MSDSVNNLLGSLLGTFCFAILLYGSATSQAYNYWWNYPNDVKFHRRIVISVWLIDTIHTALCIALLYHWLIIGYGNLSHAENTVWPGNITMFMEVEVTPFLQDNIALRRAASISVKSGFRLILIYARESKKCTIMLGDGATMQLYNTFSGLPWTQAAMLSARIGTCVLLFKYKTLSRFAESQGPLIITVCGLSLGAAVDLMVSLSLIADNRKMHVVEILQSYVINSGVLTIICQLALCNVRGVSSVRWQAFTLLTTTEVVENSQLMLRQSHQWCTSTMFIRRLDKALSQLNAAYCVLPEAWPKAQNGRAPFLYSSAVRGNNILNDKPRSPDLNSRSITVHLDVRMNLVLPRTNAFGAVVCHITEDELLGDGE</sequence>
<evidence type="ECO:0000256" key="1">
    <source>
        <dbReference type="SAM" id="Phobius"/>
    </source>
</evidence>
<keyword evidence="1" id="KW-1133">Transmembrane helix</keyword>
<dbReference type="AlphaFoldDB" id="A0A1X6N2F7"/>
<dbReference type="PANTHER" id="PTHR40465">
    <property type="entry name" value="CHROMOSOME 1, WHOLE GENOME SHOTGUN SEQUENCE"/>
    <property type="match status" value="1"/>
</dbReference>
<evidence type="ECO:0000313" key="2">
    <source>
        <dbReference type="EMBL" id="OSX62656.1"/>
    </source>
</evidence>
<keyword evidence="1" id="KW-0812">Transmembrane</keyword>
<keyword evidence="3" id="KW-1185">Reference proteome</keyword>
<dbReference type="OrthoDB" id="3270417at2759"/>
<dbReference type="RefSeq" id="XP_024339450.1">
    <property type="nucleotide sequence ID" value="XM_024485343.1"/>
</dbReference>
<name>A0A1X6N2F7_9APHY</name>
<accession>A0A1X6N2F7</accession>
<proteinExistence type="predicted"/>
<protein>
    <submittedName>
        <fullName evidence="2">Uncharacterized protein</fullName>
    </submittedName>
</protein>